<name>A0ABY5PG66_9ACTN</name>
<dbReference type="RefSeq" id="WP_353864151.1">
    <property type="nucleotide sequence ID" value="NZ_CP088295.1"/>
</dbReference>
<accession>A0ABY5PG66</accession>
<dbReference type="Proteomes" id="UP001058860">
    <property type="component" value="Chromosome"/>
</dbReference>
<gene>
    <name evidence="1" type="ORF">LRS13_23765</name>
</gene>
<evidence type="ECO:0000313" key="2">
    <source>
        <dbReference type="Proteomes" id="UP001058860"/>
    </source>
</evidence>
<evidence type="ECO:0000313" key="1">
    <source>
        <dbReference type="EMBL" id="UUY03649.1"/>
    </source>
</evidence>
<organism evidence="1 2">
    <name type="scientific">Svornostia abyssi</name>
    <dbReference type="NCBI Taxonomy" id="2898438"/>
    <lineage>
        <taxon>Bacteria</taxon>
        <taxon>Bacillati</taxon>
        <taxon>Actinomycetota</taxon>
        <taxon>Thermoleophilia</taxon>
        <taxon>Solirubrobacterales</taxon>
        <taxon>Baekduiaceae</taxon>
        <taxon>Svornostia</taxon>
    </lineage>
</organism>
<dbReference type="EMBL" id="CP088295">
    <property type="protein sequence ID" value="UUY03649.1"/>
    <property type="molecule type" value="Genomic_DNA"/>
</dbReference>
<sequence>MADAEPTLPDYTDSSLYSLGAYFADRHPDLLDDVIAQSEEIEHRGLTGYAARESVSVEQAFQTLVTGLAVRYFKAVAGSG</sequence>
<proteinExistence type="predicted"/>
<reference evidence="2" key="1">
    <citation type="submission" date="2021-11" db="EMBL/GenBank/DDBJ databases">
        <title>Cultivation dependent microbiological survey of springs from the worlds oldest radium mine currently devoted to the extraction of radon-saturated water.</title>
        <authorList>
            <person name="Kapinusova G."/>
            <person name="Smrhova T."/>
            <person name="Strejcek M."/>
            <person name="Suman J."/>
            <person name="Jani K."/>
            <person name="Pajer P."/>
            <person name="Uhlik O."/>
        </authorList>
    </citation>
    <scope>NUCLEOTIDE SEQUENCE [LARGE SCALE GENOMIC DNA]</scope>
    <source>
        <strain evidence="2">J379</strain>
    </source>
</reference>
<keyword evidence="2" id="KW-1185">Reference proteome</keyword>
<protein>
    <submittedName>
        <fullName evidence="1">Uncharacterized protein</fullName>
    </submittedName>
</protein>